<dbReference type="EMBL" id="DQHO01000003">
    <property type="protein sequence ID" value="HCS93136.1"/>
    <property type="molecule type" value="Genomic_DNA"/>
</dbReference>
<evidence type="ECO:0000313" key="1">
    <source>
        <dbReference type="EMBL" id="HCS93136.1"/>
    </source>
</evidence>
<accession>A0A3D4S3D6</accession>
<evidence type="ECO:0000313" key="2">
    <source>
        <dbReference type="Proteomes" id="UP000262195"/>
    </source>
</evidence>
<comment type="caution">
    <text evidence="1">The sequence shown here is derived from an EMBL/GenBank/DDBJ whole genome shotgun (WGS) entry which is preliminary data.</text>
</comment>
<dbReference type="Pfam" id="PF05895">
    <property type="entry name" value="DUF859"/>
    <property type="match status" value="1"/>
</dbReference>
<dbReference type="InterPro" id="IPR008577">
    <property type="entry name" value="DUF859"/>
</dbReference>
<dbReference type="STRING" id="1121105.GCA_000421665_01325"/>
<organism evidence="1 2">
    <name type="scientific">Bavariicoccus seileri</name>
    <dbReference type="NCBI Taxonomy" id="549685"/>
    <lineage>
        <taxon>Bacteria</taxon>
        <taxon>Bacillati</taxon>
        <taxon>Bacillota</taxon>
        <taxon>Bacilli</taxon>
        <taxon>Lactobacillales</taxon>
        <taxon>Enterococcaceae</taxon>
        <taxon>Bavariicoccus</taxon>
    </lineage>
</organism>
<proteinExistence type="predicted"/>
<dbReference type="Proteomes" id="UP000262195">
    <property type="component" value="Unassembled WGS sequence"/>
</dbReference>
<name>A0A3D4S3D6_9ENTE</name>
<reference evidence="1 2" key="1">
    <citation type="journal article" date="2018" name="Nat. Biotechnol.">
        <title>A standardized bacterial taxonomy based on genome phylogeny substantially revises the tree of life.</title>
        <authorList>
            <person name="Parks D.H."/>
            <person name="Chuvochina M."/>
            <person name="Waite D.W."/>
            <person name="Rinke C."/>
            <person name="Skarshewski A."/>
            <person name="Chaumeil P.A."/>
            <person name="Hugenholtz P."/>
        </authorList>
    </citation>
    <scope>NUCLEOTIDE SEQUENCE [LARGE SCALE GENOMIC DNA]</scope>
    <source>
        <strain evidence="1">UBA11306</strain>
    </source>
</reference>
<gene>
    <name evidence="1" type="ORF">DIW15_00305</name>
</gene>
<sequence>MGLNSWSTYTRGMSNIGIGIRIKHGNYDINNNRTYVNWEVYAYRVAGYNWYENPTSYINCTINGSKVVNNKACLINVYKQTSHTLARGGLWVGHNSDGKKSIRYNFSLTKAPYPINTGSVSGTYGLPTIPRASSMSISKSSMNYGDRVTFSISRASSRFQHIINGNWGAGSKNMMSKRSGTSFTWTLPNSYMNNIPNSTSKKATIWLDTYSGDKKIGTKTYYITGNVPSSVIPTVDSITAYDRNDISRNLMNASNQFIQGVSDIRIDNNGGNGVYGSSTTQRQFVSPNGSTVTTSSSTWQYFSGITNVTGTKTLSTRIKDSRGRWSAWKNVSVTIYAYSAPQLNSFSIARLSAGTTLQIKAKGSISSLNGKNSYNLWVDTSDKGRNSWTNRYNYKTGTSFDVTANISGSYDVAKSYDIRVNLTDKLGNTQRLTSIGTIKKILTVRRNIGIGIGKIHEQGALDVGGDIYLSGKVYGSLYPQSNVTDGNAGASAYLSGISLTEGNTLSGVPEGYGVILNSNLGAYRFSQTLICSYTSNTYVRHWRETERWTKWCKVATDVNDVAPQGMPGSWFRNGFGDYSSGQRLWFRRENKTCYLYGTMKNDRDWSGGTDNIVFANVPSQHRPPHKSPNYGQGTGTNTFYQEVNSSGDCQISRYQNGGSYSTLKKGSWLNISLCWPVE</sequence>
<protein>
    <submittedName>
        <fullName evidence="1">Uncharacterized protein</fullName>
    </submittedName>
</protein>
<dbReference type="AlphaFoldDB" id="A0A3D4S3D6"/>